<feature type="region of interest" description="Disordered" evidence="1">
    <location>
        <begin position="112"/>
        <end position="179"/>
    </location>
</feature>
<accession>A0A4Z2J533</accession>
<evidence type="ECO:0000313" key="2">
    <source>
        <dbReference type="EMBL" id="TNN85309.1"/>
    </source>
</evidence>
<evidence type="ECO:0000313" key="3">
    <source>
        <dbReference type="Proteomes" id="UP000314294"/>
    </source>
</evidence>
<proteinExistence type="predicted"/>
<protein>
    <submittedName>
        <fullName evidence="2">Uncharacterized protein</fullName>
    </submittedName>
</protein>
<gene>
    <name evidence="2" type="ORF">EYF80_004331</name>
</gene>
<feature type="compositionally biased region" description="Polar residues" evidence="1">
    <location>
        <begin position="155"/>
        <end position="172"/>
    </location>
</feature>
<dbReference type="OrthoDB" id="10598199at2759"/>
<sequence length="179" mass="19095">MNIDTSVFFVLLQSAQGSFVDHDLSPFQVDKRHALLDGTGPYCPLHHALHHVLKHRPQLGALIPLAAAGLGLIKKDTSLGSNEAIGVSLGDQEFTELSYRTPSRMALRPLGLCRHGPPARRPLSTPPIRASTGHTSVQRAASLVSDRVRRGPNKSPVSSAATPPSLSFSSLSECVGLKP</sequence>
<dbReference type="AlphaFoldDB" id="A0A4Z2J533"/>
<dbReference type="Proteomes" id="UP000314294">
    <property type="component" value="Unassembled WGS sequence"/>
</dbReference>
<reference evidence="2 3" key="1">
    <citation type="submission" date="2019-03" db="EMBL/GenBank/DDBJ databases">
        <title>First draft genome of Liparis tanakae, snailfish: a comprehensive survey of snailfish specific genes.</title>
        <authorList>
            <person name="Kim W."/>
            <person name="Song I."/>
            <person name="Jeong J.-H."/>
            <person name="Kim D."/>
            <person name="Kim S."/>
            <person name="Ryu S."/>
            <person name="Song J.Y."/>
            <person name="Lee S.K."/>
        </authorList>
    </citation>
    <scope>NUCLEOTIDE SEQUENCE [LARGE SCALE GENOMIC DNA]</scope>
    <source>
        <tissue evidence="2">Muscle</tissue>
    </source>
</reference>
<dbReference type="EMBL" id="SRLO01000021">
    <property type="protein sequence ID" value="TNN85309.1"/>
    <property type="molecule type" value="Genomic_DNA"/>
</dbReference>
<name>A0A4Z2J533_9TELE</name>
<comment type="caution">
    <text evidence="2">The sequence shown here is derived from an EMBL/GenBank/DDBJ whole genome shotgun (WGS) entry which is preliminary data.</text>
</comment>
<keyword evidence="3" id="KW-1185">Reference proteome</keyword>
<evidence type="ECO:0000256" key="1">
    <source>
        <dbReference type="SAM" id="MobiDB-lite"/>
    </source>
</evidence>
<organism evidence="2 3">
    <name type="scientific">Liparis tanakae</name>
    <name type="common">Tanaka's snailfish</name>
    <dbReference type="NCBI Taxonomy" id="230148"/>
    <lineage>
        <taxon>Eukaryota</taxon>
        <taxon>Metazoa</taxon>
        <taxon>Chordata</taxon>
        <taxon>Craniata</taxon>
        <taxon>Vertebrata</taxon>
        <taxon>Euteleostomi</taxon>
        <taxon>Actinopterygii</taxon>
        <taxon>Neopterygii</taxon>
        <taxon>Teleostei</taxon>
        <taxon>Neoteleostei</taxon>
        <taxon>Acanthomorphata</taxon>
        <taxon>Eupercaria</taxon>
        <taxon>Perciformes</taxon>
        <taxon>Cottioidei</taxon>
        <taxon>Cottales</taxon>
        <taxon>Liparidae</taxon>
        <taxon>Liparis</taxon>
    </lineage>
</organism>